<sequence length="48" mass="5378">MSSMTLSIKDLSRLMPILKNRHEKVQKSCIDLIGCIANLSAEFVSARE</sequence>
<organism evidence="1 2">
    <name type="scientific">Dentiscutata erythropus</name>
    <dbReference type="NCBI Taxonomy" id="1348616"/>
    <lineage>
        <taxon>Eukaryota</taxon>
        <taxon>Fungi</taxon>
        <taxon>Fungi incertae sedis</taxon>
        <taxon>Mucoromycota</taxon>
        <taxon>Glomeromycotina</taxon>
        <taxon>Glomeromycetes</taxon>
        <taxon>Diversisporales</taxon>
        <taxon>Gigasporaceae</taxon>
        <taxon>Dentiscutata</taxon>
    </lineage>
</organism>
<accession>A0A9N9P020</accession>
<proteinExistence type="predicted"/>
<comment type="caution">
    <text evidence="1">The sequence shown here is derived from an EMBL/GenBank/DDBJ whole genome shotgun (WGS) entry which is preliminary data.</text>
</comment>
<evidence type="ECO:0000313" key="1">
    <source>
        <dbReference type="EMBL" id="CAG8789509.1"/>
    </source>
</evidence>
<dbReference type="Proteomes" id="UP000789405">
    <property type="component" value="Unassembled WGS sequence"/>
</dbReference>
<dbReference type="InterPro" id="IPR038737">
    <property type="entry name" value="SF3b_su1-like"/>
</dbReference>
<gene>
    <name evidence="1" type="ORF">DERYTH_LOCUS21120</name>
</gene>
<evidence type="ECO:0000313" key="2">
    <source>
        <dbReference type="Proteomes" id="UP000789405"/>
    </source>
</evidence>
<dbReference type="OrthoDB" id="438939at2759"/>
<dbReference type="GO" id="GO:0003729">
    <property type="term" value="F:mRNA binding"/>
    <property type="evidence" value="ECO:0007669"/>
    <property type="project" value="InterPro"/>
</dbReference>
<dbReference type="GO" id="GO:0000245">
    <property type="term" value="P:spliceosomal complex assembly"/>
    <property type="evidence" value="ECO:0007669"/>
    <property type="project" value="InterPro"/>
</dbReference>
<dbReference type="EMBL" id="CAJVPY010026281">
    <property type="protein sequence ID" value="CAG8789509.1"/>
    <property type="molecule type" value="Genomic_DNA"/>
</dbReference>
<reference evidence="1" key="1">
    <citation type="submission" date="2021-06" db="EMBL/GenBank/DDBJ databases">
        <authorList>
            <person name="Kallberg Y."/>
            <person name="Tangrot J."/>
            <person name="Rosling A."/>
        </authorList>
    </citation>
    <scope>NUCLEOTIDE SEQUENCE</scope>
    <source>
        <strain evidence="1">MA453B</strain>
    </source>
</reference>
<dbReference type="AlphaFoldDB" id="A0A9N9P020"/>
<keyword evidence="2" id="KW-1185">Reference proteome</keyword>
<name>A0A9N9P020_9GLOM</name>
<protein>
    <submittedName>
        <fullName evidence="1">22549_t:CDS:1</fullName>
    </submittedName>
</protein>
<dbReference type="PANTHER" id="PTHR12097">
    <property type="entry name" value="SPLICING FACTOR 3B, SUBUNIT 1-RELATED"/>
    <property type="match status" value="1"/>
</dbReference>